<dbReference type="Pfam" id="PF04380">
    <property type="entry name" value="BMFP"/>
    <property type="match status" value="1"/>
</dbReference>
<organism evidence="2 3">
    <name type="scientific">Azoarcus taiwanensis</name>
    <dbReference type="NCBI Taxonomy" id="666964"/>
    <lineage>
        <taxon>Bacteria</taxon>
        <taxon>Pseudomonadati</taxon>
        <taxon>Pseudomonadota</taxon>
        <taxon>Betaproteobacteria</taxon>
        <taxon>Rhodocyclales</taxon>
        <taxon>Zoogloeaceae</taxon>
        <taxon>Azoarcus</taxon>
    </lineage>
</organism>
<comment type="similarity">
    <text evidence="1">Belongs to the UbiK family.</text>
</comment>
<keyword evidence="1" id="KW-0963">Cytoplasm</keyword>
<proteinExistence type="inferred from homology"/>
<comment type="pathway">
    <text evidence="1">Cofactor biosynthesis; ubiquinone biosynthesis.</text>
</comment>
<evidence type="ECO:0000313" key="3">
    <source>
        <dbReference type="Proteomes" id="UP000599523"/>
    </source>
</evidence>
<dbReference type="RefSeq" id="WP_168987487.1">
    <property type="nucleotide sequence ID" value="NZ_CAWPHM010000233.1"/>
</dbReference>
<dbReference type="PANTHER" id="PTHR38040:SF1">
    <property type="entry name" value="UBIQUINONE BIOSYNTHESIS ACCESSORY FACTOR UBIK"/>
    <property type="match status" value="1"/>
</dbReference>
<sequence length="88" mass="9770">MTSPPRILDEIGAKLSELAASSPAKDIEKNVKAVLGSAFSRLDLVTREEFDVQREMLAHARHKLIELEERVAALEAELLRARTGESED</sequence>
<feature type="coiled-coil region" evidence="1">
    <location>
        <begin position="57"/>
        <end position="84"/>
    </location>
</feature>
<evidence type="ECO:0000256" key="1">
    <source>
        <dbReference type="HAMAP-Rule" id="MF_02216"/>
    </source>
</evidence>
<comment type="caution">
    <text evidence="2">The sequence shown here is derived from an EMBL/GenBank/DDBJ whole genome shotgun (WGS) entry which is preliminary data.</text>
</comment>
<dbReference type="GO" id="GO:0006744">
    <property type="term" value="P:ubiquinone biosynthetic process"/>
    <property type="evidence" value="ECO:0007669"/>
    <property type="project" value="UniProtKB-UniRule"/>
</dbReference>
<dbReference type="Proteomes" id="UP000599523">
    <property type="component" value="Unassembled WGS sequence"/>
</dbReference>
<gene>
    <name evidence="1" type="primary">ubiK</name>
    <name evidence="2" type="ORF">GPA21_06950</name>
</gene>
<dbReference type="HAMAP" id="MF_02216">
    <property type="entry name" value="UbiK"/>
    <property type="match status" value="1"/>
</dbReference>
<dbReference type="PANTHER" id="PTHR38040">
    <property type="entry name" value="UBIQUINONE BIOSYNTHESIS ACCESSORY FACTOR UBIK"/>
    <property type="match status" value="1"/>
</dbReference>
<accession>A0A972JAS0</accession>
<name>A0A972JAS0_9RHOO</name>
<evidence type="ECO:0000313" key="2">
    <source>
        <dbReference type="EMBL" id="NMG02707.1"/>
    </source>
</evidence>
<dbReference type="InterPro" id="IPR007475">
    <property type="entry name" value="UbiK"/>
</dbReference>
<keyword evidence="1" id="KW-0175">Coiled coil</keyword>
<dbReference type="EMBL" id="WTVM01000030">
    <property type="protein sequence ID" value="NMG02707.1"/>
    <property type="molecule type" value="Genomic_DNA"/>
</dbReference>
<keyword evidence="3" id="KW-1185">Reference proteome</keyword>
<dbReference type="GO" id="GO:0005737">
    <property type="term" value="C:cytoplasm"/>
    <property type="evidence" value="ECO:0007669"/>
    <property type="project" value="UniProtKB-SubCell"/>
</dbReference>
<dbReference type="AlphaFoldDB" id="A0A972JAS0"/>
<comment type="function">
    <text evidence="1">Required for efficient ubiquinone (coenzyme Q) biosynthesis. UbiK is probably an accessory factor of Ubi enzymes and facilitates ubiquinone biosynthesis by acting as an assembly factor, a targeting factor, or both.</text>
</comment>
<keyword evidence="1" id="KW-0831">Ubiquinone biosynthesis</keyword>
<reference evidence="2" key="1">
    <citation type="submission" date="2019-12" db="EMBL/GenBank/DDBJ databases">
        <title>Comparative genomics gives insights into the taxonomy of the Azoarcus-Aromatoleum group and reveals separate origins of nif in the plant-associated Azoarcus and non-plant-associated Aromatoleum sub-groups.</title>
        <authorList>
            <person name="Lafos M."/>
            <person name="Maluk M."/>
            <person name="Batista M."/>
            <person name="Junghare M."/>
            <person name="Carmona M."/>
            <person name="Faoro H."/>
            <person name="Cruz L.M."/>
            <person name="Battistoni F."/>
            <person name="De Souza E."/>
            <person name="Pedrosa F."/>
            <person name="Chen W.-M."/>
            <person name="Poole P.S."/>
            <person name="Dixon R.A."/>
            <person name="James E.K."/>
        </authorList>
    </citation>
    <scope>NUCLEOTIDE SEQUENCE</scope>
    <source>
        <strain evidence="2">NSC3</strain>
    </source>
</reference>
<protein>
    <recommendedName>
        <fullName evidence="1">Ubiquinone biosynthesis accessory factor UbiK</fullName>
    </recommendedName>
</protein>
<comment type="subcellular location">
    <subcellularLocation>
        <location evidence="1">Cytoplasm</location>
    </subcellularLocation>
</comment>